<accession>A0A1S4F5Y1</accession>
<dbReference type="GO" id="GO:0005506">
    <property type="term" value="F:iron ion binding"/>
    <property type="evidence" value="ECO:0007669"/>
    <property type="project" value="InterPro"/>
</dbReference>
<dbReference type="GO" id="GO:0016705">
    <property type="term" value="F:oxidoreductase activity, acting on paired donors, with incorporation or reduction of molecular oxygen"/>
    <property type="evidence" value="ECO:0007669"/>
    <property type="project" value="InterPro"/>
</dbReference>
<dbReference type="Gene3D" id="1.10.630.10">
    <property type="entry name" value="Cytochrome P450"/>
    <property type="match status" value="1"/>
</dbReference>
<dbReference type="CDD" id="cd11056">
    <property type="entry name" value="CYP6-like"/>
    <property type="match status" value="1"/>
</dbReference>
<reference evidence="15 16" key="1">
    <citation type="submission" date="2017-06" db="EMBL/GenBank/DDBJ databases">
        <title>Aedes aegypti genome working group (AGWG) sequencing and assembly.</title>
        <authorList>
            <consortium name="Aedes aegypti Genome Working Group (AGWG)"/>
            <person name="Matthews B.J."/>
        </authorList>
    </citation>
    <scope>NUCLEOTIDE SEQUENCE [LARGE SCALE GENOMIC DNA]</scope>
    <source>
        <strain evidence="15 16">LVP_AGWG</strain>
    </source>
</reference>
<comment type="cofactor">
    <cofactor evidence="1 14">
        <name>heme</name>
        <dbReference type="ChEBI" id="CHEBI:30413"/>
    </cofactor>
</comment>
<dbReference type="PANTHER" id="PTHR24292:SF54">
    <property type="entry name" value="CYP9F3-RELATED"/>
    <property type="match status" value="1"/>
</dbReference>
<dbReference type="PRINTS" id="PR00463">
    <property type="entry name" value="EP450I"/>
</dbReference>
<dbReference type="GO" id="GO:0004497">
    <property type="term" value="F:monooxygenase activity"/>
    <property type="evidence" value="ECO:0007669"/>
    <property type="project" value="UniProtKB-KW"/>
</dbReference>
<dbReference type="OrthoDB" id="2789670at2759"/>
<keyword evidence="11 14" id="KW-0408">Iron</keyword>
<dbReference type="PANTHER" id="PTHR24292">
    <property type="entry name" value="CYTOCHROME P450"/>
    <property type="match status" value="1"/>
</dbReference>
<proteinExistence type="inferred from homology"/>
<dbReference type="VEuPathDB" id="VectorBase:AAEL003763"/>
<dbReference type="AlphaFoldDB" id="A0A1S4F5Y1"/>
<dbReference type="PRINTS" id="PR00385">
    <property type="entry name" value="P450"/>
</dbReference>
<dbReference type="InterPro" id="IPR002401">
    <property type="entry name" value="Cyt_P450_E_grp-I"/>
</dbReference>
<evidence type="ECO:0000256" key="6">
    <source>
        <dbReference type="ARBA" id="ARBA00022617"/>
    </source>
</evidence>
<protein>
    <submittedName>
        <fullName evidence="15">Uncharacterized protein</fullName>
    </submittedName>
</protein>
<keyword evidence="7 14" id="KW-0479">Metal-binding</keyword>
<evidence type="ECO:0000313" key="15">
    <source>
        <dbReference type="EnsemblMetazoa" id="AAEL003763-PA"/>
    </source>
</evidence>
<evidence type="ECO:0000256" key="10">
    <source>
        <dbReference type="ARBA" id="ARBA00023002"/>
    </source>
</evidence>
<comment type="similarity">
    <text evidence="5">Belongs to the cytochrome P450 family.</text>
</comment>
<dbReference type="GO" id="GO:0005789">
    <property type="term" value="C:endoplasmic reticulum membrane"/>
    <property type="evidence" value="ECO:0007669"/>
    <property type="project" value="UniProtKB-SubCell"/>
</dbReference>
<dbReference type="Proteomes" id="UP000008820">
    <property type="component" value="Chromosome 1"/>
</dbReference>
<evidence type="ECO:0000256" key="14">
    <source>
        <dbReference type="PIRSR" id="PIRSR602401-1"/>
    </source>
</evidence>
<keyword evidence="8" id="KW-0256">Endoplasmic reticulum</keyword>
<comment type="function">
    <text evidence="2">May be involved in the metabolism of insect hormones and in the breakdown of synthetic insecticides.</text>
</comment>
<evidence type="ECO:0000256" key="13">
    <source>
        <dbReference type="ARBA" id="ARBA00023136"/>
    </source>
</evidence>
<evidence type="ECO:0000256" key="7">
    <source>
        <dbReference type="ARBA" id="ARBA00022723"/>
    </source>
</evidence>
<name>A0A1S4F5Y1_AEDAE</name>
<dbReference type="FunFam" id="1.10.630.10:FF:000042">
    <property type="entry name" value="Cytochrome P450"/>
    <property type="match status" value="1"/>
</dbReference>
<dbReference type="InParanoid" id="A0A1S4F5Y1"/>
<dbReference type="EnsemblMetazoa" id="AAEL003763-RA">
    <property type="protein sequence ID" value="AAEL003763-PA"/>
    <property type="gene ID" value="AAEL003763"/>
</dbReference>
<reference evidence="15" key="2">
    <citation type="submission" date="2020-05" db="UniProtKB">
        <authorList>
            <consortium name="EnsemblMetazoa"/>
        </authorList>
    </citation>
    <scope>IDENTIFICATION</scope>
    <source>
        <strain evidence="15">LVP_AGWG</strain>
    </source>
</reference>
<sequence length="515" mass="59452">METEDLYWFSFILVTIVGFFTFKLMTKNRHFFRVRGVPFEKPHFIYGNLGEVTSGKLSSLELIASFYQKFENERIFGFYNYLSPVYYIRDPELIRKLWINEFNSFANHAYFLDESKDPILGNQLHLLKNEKWRQMRHTLTPVLSGQSVSSMSSLIRTNSLDLVDHLKASVDSELEFKGIFLKYVFNVIANCAFGLELNTFKDESDKFCTYGTALVYGNNPVQTLKTMMFYLFPKMTTQMKVRLMEDEHAAYFTNLIGSTISEREKKNVNRADVIQMLHQANKGELKAEGQDDEVLQMKDFSKCKWNQEELIAQCIAFFGSGFEPLVNLLSFAAYELAANPDVQQKLLSELEGSLRDDPVVSDTVDKLPYLNMVISETLRKWPASPSLDRECSKDYLLDDGGCRVQFRKGDTLWVSIWALHRDERNFPEPERFDPERFSEKNKASITPGTYMPYGVGPRNCIGTRLASLVAKITLVDLVRNFKLELGSRMVQPLRLSKTSYSMEPEGGFWLKMTPR</sequence>
<comment type="subcellular location">
    <subcellularLocation>
        <location evidence="4">Endoplasmic reticulum membrane</location>
        <topology evidence="4">Peripheral membrane protein</topology>
    </subcellularLocation>
    <subcellularLocation>
        <location evidence="3">Microsome membrane</location>
        <topology evidence="3">Peripheral membrane protein</topology>
    </subcellularLocation>
</comment>
<organism evidence="15 16">
    <name type="scientific">Aedes aegypti</name>
    <name type="common">Yellowfever mosquito</name>
    <name type="synonym">Culex aegypti</name>
    <dbReference type="NCBI Taxonomy" id="7159"/>
    <lineage>
        <taxon>Eukaryota</taxon>
        <taxon>Metazoa</taxon>
        <taxon>Ecdysozoa</taxon>
        <taxon>Arthropoda</taxon>
        <taxon>Hexapoda</taxon>
        <taxon>Insecta</taxon>
        <taxon>Pterygota</taxon>
        <taxon>Neoptera</taxon>
        <taxon>Endopterygota</taxon>
        <taxon>Diptera</taxon>
        <taxon>Nematocera</taxon>
        <taxon>Culicoidea</taxon>
        <taxon>Culicidae</taxon>
        <taxon>Culicinae</taxon>
        <taxon>Aedini</taxon>
        <taxon>Aedes</taxon>
        <taxon>Stegomyia</taxon>
    </lineage>
</organism>
<dbReference type="Pfam" id="PF00067">
    <property type="entry name" value="p450"/>
    <property type="match status" value="1"/>
</dbReference>
<evidence type="ECO:0000256" key="3">
    <source>
        <dbReference type="ARBA" id="ARBA00004174"/>
    </source>
</evidence>
<evidence type="ECO:0000313" key="16">
    <source>
        <dbReference type="Proteomes" id="UP000008820"/>
    </source>
</evidence>
<keyword evidence="6 14" id="KW-0349">Heme</keyword>
<evidence type="ECO:0000256" key="2">
    <source>
        <dbReference type="ARBA" id="ARBA00003690"/>
    </source>
</evidence>
<evidence type="ECO:0000256" key="4">
    <source>
        <dbReference type="ARBA" id="ARBA00004406"/>
    </source>
</evidence>
<keyword evidence="16" id="KW-1185">Reference proteome</keyword>
<evidence type="ECO:0000256" key="11">
    <source>
        <dbReference type="ARBA" id="ARBA00023004"/>
    </source>
</evidence>
<dbReference type="InterPro" id="IPR050476">
    <property type="entry name" value="Insect_CytP450_Detox"/>
</dbReference>
<evidence type="ECO:0000256" key="9">
    <source>
        <dbReference type="ARBA" id="ARBA00022848"/>
    </source>
</evidence>
<gene>
    <name evidence="15" type="primary">5578919</name>
</gene>
<feature type="binding site" description="axial binding residue" evidence="14">
    <location>
        <position position="460"/>
    </location>
    <ligand>
        <name>heme</name>
        <dbReference type="ChEBI" id="CHEBI:30413"/>
    </ligand>
    <ligandPart>
        <name>Fe</name>
        <dbReference type="ChEBI" id="CHEBI:18248"/>
    </ligandPart>
</feature>
<keyword evidence="9" id="KW-0492">Microsome</keyword>
<evidence type="ECO:0000256" key="12">
    <source>
        <dbReference type="ARBA" id="ARBA00023033"/>
    </source>
</evidence>
<dbReference type="SUPFAM" id="SSF48264">
    <property type="entry name" value="Cytochrome P450"/>
    <property type="match status" value="1"/>
</dbReference>
<dbReference type="InterPro" id="IPR036396">
    <property type="entry name" value="Cyt_P450_sf"/>
</dbReference>
<dbReference type="GO" id="GO:0020037">
    <property type="term" value="F:heme binding"/>
    <property type="evidence" value="ECO:0007669"/>
    <property type="project" value="InterPro"/>
</dbReference>
<keyword evidence="13" id="KW-0472">Membrane</keyword>
<evidence type="ECO:0000256" key="1">
    <source>
        <dbReference type="ARBA" id="ARBA00001971"/>
    </source>
</evidence>
<evidence type="ECO:0000256" key="8">
    <source>
        <dbReference type="ARBA" id="ARBA00022824"/>
    </source>
</evidence>
<evidence type="ECO:0000256" key="5">
    <source>
        <dbReference type="ARBA" id="ARBA00010617"/>
    </source>
</evidence>
<keyword evidence="10" id="KW-0560">Oxidoreductase</keyword>
<keyword evidence="12" id="KW-0503">Monooxygenase</keyword>
<dbReference type="InterPro" id="IPR001128">
    <property type="entry name" value="Cyt_P450"/>
</dbReference>